<sequence>MTLLTILISCKKSDKDNSVENKINLELKANLENILLKDQGIREIVNGSLSEERKAELLTQMNLKESDIDGNKKFDLMRKIDSINILEIESIISKYGYPSKSTVGEPASKAVFYVIQHSDKISKYLPIIRKAAENGDITQTSLAMMEDRNLMEQGLEQIYGTQIKGKANKKGEWIYFLWPIKNADSIDTWRKQVGFKKSLEEYLKDMDVEFKLYQINELNDL</sequence>
<accession>L0FRS3</accession>
<dbReference type="OrthoDB" id="1164858at2"/>
<protein>
    <submittedName>
        <fullName evidence="1">Uncharacterized protein</fullName>
    </submittedName>
</protein>
<organism evidence="1 2">
    <name type="scientific">Echinicola vietnamensis (strain DSM 17526 / LMG 23754 / KMM 6221)</name>
    <dbReference type="NCBI Taxonomy" id="926556"/>
    <lineage>
        <taxon>Bacteria</taxon>
        <taxon>Pseudomonadati</taxon>
        <taxon>Bacteroidota</taxon>
        <taxon>Cytophagia</taxon>
        <taxon>Cytophagales</taxon>
        <taxon>Cyclobacteriaceae</taxon>
        <taxon>Echinicola</taxon>
    </lineage>
</organism>
<dbReference type="KEGG" id="evi:Echvi_0328"/>
<dbReference type="Proteomes" id="UP000010796">
    <property type="component" value="Chromosome"/>
</dbReference>
<gene>
    <name evidence="1" type="ordered locus">Echvi_0328</name>
</gene>
<evidence type="ECO:0000313" key="2">
    <source>
        <dbReference type="Proteomes" id="UP000010796"/>
    </source>
</evidence>
<dbReference type="STRING" id="926556.Echvi_0328"/>
<keyword evidence="2" id="KW-1185">Reference proteome</keyword>
<dbReference type="HOGENOM" id="CLU_104584_1_0_10"/>
<proteinExistence type="predicted"/>
<dbReference type="Pfam" id="PF20329">
    <property type="entry name" value="DUF6624"/>
    <property type="match status" value="1"/>
</dbReference>
<dbReference type="EMBL" id="CP003346">
    <property type="protein sequence ID" value="AGA76619.1"/>
    <property type="molecule type" value="Genomic_DNA"/>
</dbReference>
<dbReference type="RefSeq" id="WP_015264186.1">
    <property type="nucleotide sequence ID" value="NC_019904.1"/>
</dbReference>
<dbReference type="PATRIC" id="fig|926556.3.peg.330"/>
<dbReference type="AlphaFoldDB" id="L0FRS3"/>
<dbReference type="InterPro" id="IPR046732">
    <property type="entry name" value="DUF6624"/>
</dbReference>
<dbReference type="eggNOG" id="COG2259">
    <property type="taxonomic scope" value="Bacteria"/>
</dbReference>
<evidence type="ECO:0000313" key="1">
    <source>
        <dbReference type="EMBL" id="AGA76619.1"/>
    </source>
</evidence>
<name>L0FRS3_ECHVK</name>
<reference evidence="2" key="1">
    <citation type="submission" date="2012-02" db="EMBL/GenBank/DDBJ databases">
        <title>The complete genome of Echinicola vietnamensis DSM 17526.</title>
        <authorList>
            <person name="Lucas S."/>
            <person name="Copeland A."/>
            <person name="Lapidus A."/>
            <person name="Glavina del Rio T."/>
            <person name="Dalin E."/>
            <person name="Tice H."/>
            <person name="Bruce D."/>
            <person name="Goodwin L."/>
            <person name="Pitluck S."/>
            <person name="Peters L."/>
            <person name="Ovchinnikova G."/>
            <person name="Teshima H."/>
            <person name="Kyrpides N."/>
            <person name="Mavromatis K."/>
            <person name="Ivanova N."/>
            <person name="Brettin T."/>
            <person name="Detter J.C."/>
            <person name="Han C."/>
            <person name="Larimer F."/>
            <person name="Land M."/>
            <person name="Hauser L."/>
            <person name="Markowitz V."/>
            <person name="Cheng J.-F."/>
            <person name="Hugenholtz P."/>
            <person name="Woyke T."/>
            <person name="Wu D."/>
            <person name="Brambilla E."/>
            <person name="Klenk H.-P."/>
            <person name="Eisen J.A."/>
        </authorList>
    </citation>
    <scope>NUCLEOTIDE SEQUENCE [LARGE SCALE GENOMIC DNA]</scope>
    <source>
        <strain evidence="2">DSM 17526 / LMG 23754 / KMM 6221</strain>
    </source>
</reference>